<feature type="domain" description="4'-phosphopantetheinyl transferase" evidence="3">
    <location>
        <begin position="5"/>
        <end position="106"/>
    </location>
</feature>
<keyword evidence="5" id="KW-1185">Reference proteome</keyword>
<evidence type="ECO:0000313" key="5">
    <source>
        <dbReference type="Proteomes" id="UP000070501"/>
    </source>
</evidence>
<evidence type="ECO:0000259" key="3">
    <source>
        <dbReference type="Pfam" id="PF01648"/>
    </source>
</evidence>
<accession>A0A136J5K7</accession>
<dbReference type="InterPro" id="IPR008278">
    <property type="entry name" value="4-PPantetheinyl_Trfase_dom"/>
</dbReference>
<dbReference type="InParanoid" id="A0A136J5K7"/>
<proteinExistence type="predicted"/>
<feature type="compositionally biased region" description="Polar residues" evidence="2">
    <location>
        <begin position="141"/>
        <end position="151"/>
    </location>
</feature>
<dbReference type="Pfam" id="PF01648">
    <property type="entry name" value="ACPS"/>
    <property type="match status" value="1"/>
</dbReference>
<evidence type="ECO:0000256" key="1">
    <source>
        <dbReference type="ARBA" id="ARBA00022679"/>
    </source>
</evidence>
<dbReference type="InterPro" id="IPR037143">
    <property type="entry name" value="4-PPantetheinyl_Trfase_dom_sf"/>
</dbReference>
<evidence type="ECO:0000313" key="4">
    <source>
        <dbReference type="EMBL" id="KXJ92266.1"/>
    </source>
</evidence>
<gene>
    <name evidence="4" type="ORF">Micbo1qcDRAFT_60692</name>
</gene>
<sequence length="172" mass="18543">MLPLSIGNDICHIPRIIKILRAQHGSRFVHRILTKQETLQPRAQSVLQCILAAETKSTQTGPDAPGRKDELRKAAEYIAGRFAAKEAAIKAHPQHNLTYHQIEIQRLKMPTKASPAPDEPSGQTMDDPRSSGPPVAKISPGNGQDPSFASVSISHDGEYAMAVCLSSASSST</sequence>
<dbReference type="Gene3D" id="3.90.470.20">
    <property type="entry name" value="4'-phosphopantetheinyl transferase domain"/>
    <property type="match status" value="1"/>
</dbReference>
<dbReference type="OrthoDB" id="15433at2759"/>
<feature type="region of interest" description="Disordered" evidence="2">
    <location>
        <begin position="110"/>
        <end position="151"/>
    </location>
</feature>
<dbReference type="AlphaFoldDB" id="A0A136J5K7"/>
<reference evidence="5" key="1">
    <citation type="submission" date="2016-02" db="EMBL/GenBank/DDBJ databases">
        <title>Draft genome sequence of Microdochium bolleyi, a fungal endophyte of beachgrass.</title>
        <authorList>
            <consortium name="DOE Joint Genome Institute"/>
            <person name="David A.S."/>
            <person name="May G."/>
            <person name="Haridas S."/>
            <person name="Lim J."/>
            <person name="Wang M."/>
            <person name="Labutti K."/>
            <person name="Lipzen A."/>
            <person name="Barry K."/>
            <person name="Grigoriev I.V."/>
        </authorList>
    </citation>
    <scope>NUCLEOTIDE SEQUENCE [LARGE SCALE GENOMIC DNA]</scope>
    <source>
        <strain evidence="5">J235TASD1</strain>
    </source>
</reference>
<dbReference type="GO" id="GO:0000287">
    <property type="term" value="F:magnesium ion binding"/>
    <property type="evidence" value="ECO:0007669"/>
    <property type="project" value="InterPro"/>
</dbReference>
<protein>
    <recommendedName>
        <fullName evidence="3">4'-phosphopantetheinyl transferase domain-containing protein</fullName>
    </recommendedName>
</protein>
<dbReference type="EMBL" id="KQ964249">
    <property type="protein sequence ID" value="KXJ92266.1"/>
    <property type="molecule type" value="Genomic_DNA"/>
</dbReference>
<keyword evidence="1" id="KW-0808">Transferase</keyword>
<dbReference type="GO" id="GO:0008897">
    <property type="term" value="F:holo-[acyl-carrier-protein] synthase activity"/>
    <property type="evidence" value="ECO:0007669"/>
    <property type="project" value="InterPro"/>
</dbReference>
<dbReference type="Proteomes" id="UP000070501">
    <property type="component" value="Unassembled WGS sequence"/>
</dbReference>
<evidence type="ECO:0000256" key="2">
    <source>
        <dbReference type="SAM" id="MobiDB-lite"/>
    </source>
</evidence>
<name>A0A136J5K7_9PEZI</name>
<dbReference type="SUPFAM" id="SSF56214">
    <property type="entry name" value="4'-phosphopantetheinyl transferase"/>
    <property type="match status" value="1"/>
</dbReference>
<organism evidence="4 5">
    <name type="scientific">Microdochium bolleyi</name>
    <dbReference type="NCBI Taxonomy" id="196109"/>
    <lineage>
        <taxon>Eukaryota</taxon>
        <taxon>Fungi</taxon>
        <taxon>Dikarya</taxon>
        <taxon>Ascomycota</taxon>
        <taxon>Pezizomycotina</taxon>
        <taxon>Sordariomycetes</taxon>
        <taxon>Xylariomycetidae</taxon>
        <taxon>Xylariales</taxon>
        <taxon>Microdochiaceae</taxon>
        <taxon>Microdochium</taxon>
    </lineage>
</organism>